<comment type="caution">
    <text evidence="2">The sequence shown here is derived from an EMBL/GenBank/DDBJ whole genome shotgun (WGS) entry which is preliminary data.</text>
</comment>
<reference evidence="2" key="1">
    <citation type="submission" date="2021-08" db="EMBL/GenBank/DDBJ databases">
        <title>WGS assembly of Ceratopteris richardii.</title>
        <authorList>
            <person name="Marchant D.B."/>
            <person name="Chen G."/>
            <person name="Jenkins J."/>
            <person name="Shu S."/>
            <person name="Leebens-Mack J."/>
            <person name="Grimwood J."/>
            <person name="Schmutz J."/>
            <person name="Soltis P."/>
            <person name="Soltis D."/>
            <person name="Chen Z.-H."/>
        </authorList>
    </citation>
    <scope>NUCLEOTIDE SEQUENCE</scope>
    <source>
        <strain evidence="2">Whitten #5841</strain>
        <tissue evidence="2">Leaf</tissue>
    </source>
</reference>
<proteinExistence type="predicted"/>
<feature type="compositionally biased region" description="Basic residues" evidence="1">
    <location>
        <begin position="67"/>
        <end position="76"/>
    </location>
</feature>
<sequence length="273" mass="30608">MQGGARTERKGEREMRGQGIVKDHVCMKEFSEKVKSHRTAIASKHSGRCGRARCQLCHRCPASKSMSKTKGRNKRSRPLDDDKWSVRPPSTCDRFSFLSLMWESDYDDYDSHPRWRIERVDTAWIAACGSSGMLSLSSAVSAGIHLDSHEGLSGPESITDAGERKDDCITSDLSNHDAVLSDAQILKLANHSSETFNRQNEDNKVATGVEKVVLHAEVETVANDKDRENIMSLAESDSHWHAVASDTDDDGNNISDEWYYVQPSEIIDDWYLC</sequence>
<dbReference type="AlphaFoldDB" id="A0A8T2SAB5"/>
<dbReference type="EMBL" id="CM035426">
    <property type="protein sequence ID" value="KAH7314634.1"/>
    <property type="molecule type" value="Genomic_DNA"/>
</dbReference>
<dbReference type="OrthoDB" id="663108at2759"/>
<keyword evidence="3" id="KW-1185">Reference proteome</keyword>
<evidence type="ECO:0000256" key="1">
    <source>
        <dbReference type="SAM" id="MobiDB-lite"/>
    </source>
</evidence>
<evidence type="ECO:0000313" key="3">
    <source>
        <dbReference type="Proteomes" id="UP000825935"/>
    </source>
</evidence>
<dbReference type="Proteomes" id="UP000825935">
    <property type="component" value="Chromosome 21"/>
</dbReference>
<organism evidence="2 3">
    <name type="scientific">Ceratopteris richardii</name>
    <name type="common">Triangle waterfern</name>
    <dbReference type="NCBI Taxonomy" id="49495"/>
    <lineage>
        <taxon>Eukaryota</taxon>
        <taxon>Viridiplantae</taxon>
        <taxon>Streptophyta</taxon>
        <taxon>Embryophyta</taxon>
        <taxon>Tracheophyta</taxon>
        <taxon>Polypodiopsida</taxon>
        <taxon>Polypodiidae</taxon>
        <taxon>Polypodiales</taxon>
        <taxon>Pteridineae</taxon>
        <taxon>Pteridaceae</taxon>
        <taxon>Parkerioideae</taxon>
        <taxon>Ceratopteris</taxon>
    </lineage>
</organism>
<accession>A0A8T2SAB5</accession>
<name>A0A8T2SAB5_CERRI</name>
<feature type="region of interest" description="Disordered" evidence="1">
    <location>
        <begin position="63"/>
        <end position="83"/>
    </location>
</feature>
<gene>
    <name evidence="2" type="ORF">KP509_21G012100</name>
</gene>
<protein>
    <submittedName>
        <fullName evidence="2">Uncharacterized protein</fullName>
    </submittedName>
</protein>
<evidence type="ECO:0000313" key="2">
    <source>
        <dbReference type="EMBL" id="KAH7314634.1"/>
    </source>
</evidence>